<keyword evidence="1" id="KW-0620">Polyamine biosynthesis</keyword>
<dbReference type="Proteomes" id="UP001180616">
    <property type="component" value="Chromosome"/>
</dbReference>
<keyword evidence="2" id="KW-0472">Membrane</keyword>
<feature type="transmembrane region" description="Helical" evidence="2">
    <location>
        <begin position="65"/>
        <end position="85"/>
    </location>
</feature>
<evidence type="ECO:0000313" key="3">
    <source>
        <dbReference type="EMBL" id="WMW66885.1"/>
    </source>
</evidence>
<dbReference type="SUPFAM" id="SSF103473">
    <property type="entry name" value="MFS general substrate transporter"/>
    <property type="match status" value="1"/>
</dbReference>
<feature type="transmembrane region" description="Helical" evidence="2">
    <location>
        <begin position="97"/>
        <end position="121"/>
    </location>
</feature>
<evidence type="ECO:0000256" key="1">
    <source>
        <dbReference type="ARBA" id="ARBA00023115"/>
    </source>
</evidence>
<evidence type="ECO:0000256" key="2">
    <source>
        <dbReference type="SAM" id="Phobius"/>
    </source>
</evidence>
<dbReference type="PANTHER" id="PTHR43317">
    <property type="entry name" value="THERMOSPERMINE SYNTHASE ACAULIS5"/>
    <property type="match status" value="1"/>
</dbReference>
<feature type="transmembrane region" description="Helical" evidence="2">
    <location>
        <begin position="169"/>
        <end position="187"/>
    </location>
</feature>
<dbReference type="InterPro" id="IPR036259">
    <property type="entry name" value="MFS_trans_sf"/>
</dbReference>
<dbReference type="Gene3D" id="1.20.1250.20">
    <property type="entry name" value="MFS general substrate transporter like domains"/>
    <property type="match status" value="1"/>
</dbReference>
<organism evidence="3 4">
    <name type="scientific">Nitratidesulfovibrio liaohensis</name>
    <dbReference type="NCBI Taxonomy" id="2604158"/>
    <lineage>
        <taxon>Bacteria</taxon>
        <taxon>Pseudomonadati</taxon>
        <taxon>Thermodesulfobacteriota</taxon>
        <taxon>Desulfovibrionia</taxon>
        <taxon>Desulfovibrionales</taxon>
        <taxon>Desulfovibrionaceae</taxon>
        <taxon>Nitratidesulfovibrio</taxon>
    </lineage>
</organism>
<dbReference type="RefSeq" id="WP_309542739.1">
    <property type="nucleotide sequence ID" value="NZ_CP133659.1"/>
</dbReference>
<gene>
    <name evidence="3" type="ORF">KPS_001512</name>
</gene>
<evidence type="ECO:0000313" key="4">
    <source>
        <dbReference type="Proteomes" id="UP001180616"/>
    </source>
</evidence>
<dbReference type="SUPFAM" id="SSF53335">
    <property type="entry name" value="S-adenosyl-L-methionine-dependent methyltransferases"/>
    <property type="match status" value="1"/>
</dbReference>
<feature type="transmembrane region" description="Helical" evidence="2">
    <location>
        <begin position="142"/>
        <end position="163"/>
    </location>
</feature>
<sequence length="529" mass="55593">MLDAIMFLSGTMVMVLEMVGARLLAPHLGTSVIVWTSLIGVVLASLSAGYWLGGRLADRTLSRRTLSRILAGAALSVLAVALGHGRVVGWVAGGLDSLYLAAVVAAVLLFAVPGVLCGMVSPYVVRLALSDMDTSGAVVGRLYAVSTAGSILGTFLGGMVLVSWFGSTLILHGVAACLLVASLLAHPRAPLARLALLAGVGALAWASHAYAAFAERYYGVRVTETPYSHIRVYDATQAGRPLRLLATDPGRYQSAAYPDDMAELALPYTRFYALGPALVPGARRVLMLGGGGYSVPKWLLSGRAGLNAEALRVDVVELDPGMTGVARRHFGLADDARLRIFHEDARAFLNRRAQTGPDAGIADAGAGVVAAGHGGAAGNGEGAARYDLLFADIFNSYYSVPFHVGTVEAARRMRALLADNGAVVMNIISAAGGEDGRLFRAIRAAFAASFADVRVYAVATADSANYVQNLMLVARPVAGLPETPADALPPDVREMLARRLELPASDDVPPLTDEYAPVERYALGLVRWR</sequence>
<dbReference type="Gene3D" id="3.40.50.150">
    <property type="entry name" value="Vaccinia Virus protein VP39"/>
    <property type="match status" value="1"/>
</dbReference>
<keyword evidence="2" id="KW-0812">Transmembrane</keyword>
<keyword evidence="2" id="KW-1133">Transmembrane helix</keyword>
<feature type="transmembrane region" description="Helical" evidence="2">
    <location>
        <begin position="31"/>
        <end position="53"/>
    </location>
</feature>
<accession>A0ABY9R8E0</accession>
<keyword evidence="4" id="KW-1185">Reference proteome</keyword>
<dbReference type="EMBL" id="CP133659">
    <property type="protein sequence ID" value="WMW66885.1"/>
    <property type="molecule type" value="Genomic_DNA"/>
</dbReference>
<proteinExistence type="predicted"/>
<dbReference type="InterPro" id="IPR029063">
    <property type="entry name" value="SAM-dependent_MTases_sf"/>
</dbReference>
<feature type="transmembrane region" description="Helical" evidence="2">
    <location>
        <begin position="194"/>
        <end position="213"/>
    </location>
</feature>
<protein>
    <submittedName>
        <fullName evidence="3">Fused MFS/spermidine synthase</fullName>
    </submittedName>
</protein>
<dbReference type="NCBIfam" id="NF037959">
    <property type="entry name" value="MFS_SpdSyn"/>
    <property type="match status" value="2"/>
</dbReference>
<name>A0ABY9R8E0_9BACT</name>
<reference evidence="3" key="1">
    <citation type="submission" date="2023-09" db="EMBL/GenBank/DDBJ databases">
        <authorList>
            <consortium name="CW5 consortium"/>
            <person name="Lu C.-W."/>
        </authorList>
    </citation>
    <scope>NUCLEOTIDE SEQUENCE</scope>
    <source>
        <strain evidence="3">KPS</strain>
    </source>
</reference>
<dbReference type="PANTHER" id="PTHR43317:SF1">
    <property type="entry name" value="THERMOSPERMINE SYNTHASE ACAULIS5"/>
    <property type="match status" value="1"/>
</dbReference>